<dbReference type="AlphaFoldDB" id="A0A3L8Q118"/>
<feature type="transmembrane region" description="Helical" evidence="7">
    <location>
        <begin position="413"/>
        <end position="431"/>
    </location>
</feature>
<evidence type="ECO:0000256" key="7">
    <source>
        <dbReference type="SAM" id="Phobius"/>
    </source>
</evidence>
<name>A0A3L8Q118_9GAMM</name>
<feature type="transmembrane region" description="Helical" evidence="7">
    <location>
        <begin position="491"/>
        <end position="514"/>
    </location>
</feature>
<feature type="transmembrane region" description="Helical" evidence="7">
    <location>
        <begin position="345"/>
        <end position="364"/>
    </location>
</feature>
<keyword evidence="6 7" id="KW-0472">Membrane</keyword>
<dbReference type="CDD" id="cd17503">
    <property type="entry name" value="MFS_LmrB_MDR_like"/>
    <property type="match status" value="1"/>
</dbReference>
<dbReference type="SUPFAM" id="SSF103473">
    <property type="entry name" value="MFS general substrate transporter"/>
    <property type="match status" value="1"/>
</dbReference>
<dbReference type="GO" id="GO:0005886">
    <property type="term" value="C:plasma membrane"/>
    <property type="evidence" value="ECO:0007669"/>
    <property type="project" value="UniProtKB-SubCell"/>
</dbReference>
<dbReference type="PANTHER" id="PTHR23501">
    <property type="entry name" value="MAJOR FACILITATOR SUPERFAMILY"/>
    <property type="match status" value="1"/>
</dbReference>
<feature type="transmembrane region" description="Helical" evidence="7">
    <location>
        <begin position="370"/>
        <end position="393"/>
    </location>
</feature>
<keyword evidence="5 7" id="KW-1133">Transmembrane helix</keyword>
<dbReference type="InterPro" id="IPR004638">
    <property type="entry name" value="EmrB-like"/>
</dbReference>
<feature type="transmembrane region" description="Helical" evidence="7">
    <location>
        <begin position="243"/>
        <end position="263"/>
    </location>
</feature>
<dbReference type="Pfam" id="PF07690">
    <property type="entry name" value="MFS_1"/>
    <property type="match status" value="1"/>
</dbReference>
<evidence type="ECO:0000256" key="3">
    <source>
        <dbReference type="ARBA" id="ARBA00022475"/>
    </source>
</evidence>
<evidence type="ECO:0000313" key="10">
    <source>
        <dbReference type="Proteomes" id="UP000281474"/>
    </source>
</evidence>
<evidence type="ECO:0000259" key="8">
    <source>
        <dbReference type="PROSITE" id="PS50850"/>
    </source>
</evidence>
<dbReference type="RefSeq" id="WP_121837368.1">
    <property type="nucleotide sequence ID" value="NZ_ML014755.1"/>
</dbReference>
<evidence type="ECO:0000256" key="4">
    <source>
        <dbReference type="ARBA" id="ARBA00022692"/>
    </source>
</evidence>
<dbReference type="OrthoDB" id="9812221at2"/>
<evidence type="ECO:0000256" key="2">
    <source>
        <dbReference type="ARBA" id="ARBA00022448"/>
    </source>
</evidence>
<gene>
    <name evidence="9" type="ORF">D5018_02305</name>
</gene>
<dbReference type="InterPro" id="IPR020846">
    <property type="entry name" value="MFS_dom"/>
</dbReference>
<feature type="transmembrane region" description="Helical" evidence="7">
    <location>
        <begin position="116"/>
        <end position="138"/>
    </location>
</feature>
<keyword evidence="10" id="KW-1185">Reference proteome</keyword>
<protein>
    <submittedName>
        <fullName evidence="9">DHA2 family efflux MFS transporter permease subunit</fullName>
    </submittedName>
</protein>
<reference evidence="9 10" key="1">
    <citation type="submission" date="2018-09" db="EMBL/GenBank/DDBJ databases">
        <title>Phylogeny of the Shewanellaceae, and recommendation for two new genera, Pseudoshewanella and Parashewanella.</title>
        <authorList>
            <person name="Wang G."/>
        </authorList>
    </citation>
    <scope>NUCLEOTIDE SEQUENCE [LARGE SCALE GENOMIC DNA]</scope>
    <source>
        <strain evidence="9 10">C51</strain>
    </source>
</reference>
<feature type="transmembrane region" description="Helical" evidence="7">
    <location>
        <begin position="319"/>
        <end position="338"/>
    </location>
</feature>
<evidence type="ECO:0000256" key="5">
    <source>
        <dbReference type="ARBA" id="ARBA00022989"/>
    </source>
</evidence>
<sequence length="522" mass="57350">MSESTTSNVLPADENESVSVRQWIAIIGGLIGAFMAILDIQITNSSLQNIQGALSATIEESSWVSTSYLVAEMIAIPLSAWLSRALGIRRYLTGTTFIFILASIACSFSWNMTSMTIFRAIQGFSGGALIPLAFSLIVQQLPLSKRAVGMAMFGVTATFAPSIGPTLGGWLTQTLSWQYIFYINIPPAILVIGMIRYGLDDAKPNFSALKDVDWLGIITMALGLGCLEVVLEEGNRKGWDSHFIITLAVISGVSMFFFIVNGLTHRKPLVNLRLFKNLQFAMSCPAYFILGMALLGSIYVLPVYLSQVQGYNALEIGKVLMWMGFPQLLFFPIVPRLVNHIKPKYLVSFGFFMFGVSCFVNTHMDINYSGHQLIISMALRAIGSPFILVPLSLVSLQDITKEQTPDAATISNVVRNLGGAFGIAIIATLITNKTDEHFQRLKSALHATNDGIWFQLQQKAAYFLHSGFDSSTAMTQAKASLFQTMHRDAAIMAYNDVFFIMSAFLIFASVLMLLTKSESSTQ</sequence>
<dbReference type="InterPro" id="IPR036259">
    <property type="entry name" value="MFS_trans_sf"/>
</dbReference>
<feature type="transmembrane region" description="Helical" evidence="7">
    <location>
        <begin position="91"/>
        <end position="110"/>
    </location>
</feature>
<feature type="transmembrane region" description="Helical" evidence="7">
    <location>
        <begin position="177"/>
        <end position="199"/>
    </location>
</feature>
<keyword evidence="3" id="KW-1003">Cell membrane</keyword>
<dbReference type="EMBL" id="QZEI01000004">
    <property type="protein sequence ID" value="RLV61331.1"/>
    <property type="molecule type" value="Genomic_DNA"/>
</dbReference>
<comment type="subcellular location">
    <subcellularLocation>
        <location evidence="1">Cell membrane</location>
        <topology evidence="1">Multi-pass membrane protein</topology>
    </subcellularLocation>
</comment>
<dbReference type="Gene3D" id="1.20.1720.10">
    <property type="entry name" value="Multidrug resistance protein D"/>
    <property type="match status" value="1"/>
</dbReference>
<dbReference type="Gene3D" id="1.20.1250.20">
    <property type="entry name" value="MFS general substrate transporter like domains"/>
    <property type="match status" value="1"/>
</dbReference>
<feature type="transmembrane region" description="Helical" evidence="7">
    <location>
        <begin position="211"/>
        <end position="231"/>
    </location>
</feature>
<feature type="transmembrane region" description="Helical" evidence="7">
    <location>
        <begin position="150"/>
        <end position="171"/>
    </location>
</feature>
<dbReference type="GO" id="GO:0022857">
    <property type="term" value="F:transmembrane transporter activity"/>
    <property type="evidence" value="ECO:0007669"/>
    <property type="project" value="InterPro"/>
</dbReference>
<dbReference type="PROSITE" id="PS00217">
    <property type="entry name" value="SUGAR_TRANSPORT_2"/>
    <property type="match status" value="1"/>
</dbReference>
<evidence type="ECO:0000256" key="1">
    <source>
        <dbReference type="ARBA" id="ARBA00004651"/>
    </source>
</evidence>
<dbReference type="NCBIfam" id="TIGR00711">
    <property type="entry name" value="efflux_EmrB"/>
    <property type="match status" value="1"/>
</dbReference>
<feature type="transmembrane region" description="Helical" evidence="7">
    <location>
        <begin position="284"/>
        <end position="307"/>
    </location>
</feature>
<comment type="caution">
    <text evidence="9">The sequence shown here is derived from an EMBL/GenBank/DDBJ whole genome shotgun (WGS) entry which is preliminary data.</text>
</comment>
<evidence type="ECO:0000313" key="9">
    <source>
        <dbReference type="EMBL" id="RLV61331.1"/>
    </source>
</evidence>
<dbReference type="PANTHER" id="PTHR23501:SF51">
    <property type="entry name" value="MULTIDRUG RESISTANCE PROTEIN B"/>
    <property type="match status" value="1"/>
</dbReference>
<keyword evidence="2" id="KW-0813">Transport</keyword>
<dbReference type="Proteomes" id="UP000281474">
    <property type="component" value="Unassembled WGS sequence"/>
</dbReference>
<dbReference type="InterPro" id="IPR005829">
    <property type="entry name" value="Sugar_transporter_CS"/>
</dbReference>
<keyword evidence="4 7" id="KW-0812">Transmembrane</keyword>
<accession>A0A3L8Q118</accession>
<feature type="transmembrane region" description="Helical" evidence="7">
    <location>
        <begin position="20"/>
        <end position="38"/>
    </location>
</feature>
<dbReference type="PROSITE" id="PS50850">
    <property type="entry name" value="MFS"/>
    <property type="match status" value="1"/>
</dbReference>
<evidence type="ECO:0000256" key="6">
    <source>
        <dbReference type="ARBA" id="ARBA00023136"/>
    </source>
</evidence>
<organism evidence="9 10">
    <name type="scientific">Parashewanella curva</name>
    <dbReference type="NCBI Taxonomy" id="2338552"/>
    <lineage>
        <taxon>Bacteria</taxon>
        <taxon>Pseudomonadati</taxon>
        <taxon>Pseudomonadota</taxon>
        <taxon>Gammaproteobacteria</taxon>
        <taxon>Alteromonadales</taxon>
        <taxon>Shewanellaceae</taxon>
        <taxon>Parashewanella</taxon>
    </lineage>
</organism>
<proteinExistence type="predicted"/>
<feature type="domain" description="Major facilitator superfamily (MFS) profile" evidence="8">
    <location>
        <begin position="25"/>
        <end position="520"/>
    </location>
</feature>
<dbReference type="InterPro" id="IPR011701">
    <property type="entry name" value="MFS"/>
</dbReference>